<dbReference type="EMBL" id="CP040825">
    <property type="protein sequence ID" value="QCZ36691.1"/>
    <property type="molecule type" value="Genomic_DNA"/>
</dbReference>
<gene>
    <name evidence="1" type="ORF">FG904_01525</name>
</gene>
<protein>
    <submittedName>
        <fullName evidence="1">Uncharacterized protein</fullName>
    </submittedName>
</protein>
<dbReference type="AlphaFoldDB" id="A0A5B7XUV7"/>
<proteinExistence type="predicted"/>
<organism evidence="1 2">
    <name type="scientific">Mycoplasma nasistruthionis</name>
    <dbReference type="NCBI Taxonomy" id="353852"/>
    <lineage>
        <taxon>Bacteria</taxon>
        <taxon>Bacillati</taxon>
        <taxon>Mycoplasmatota</taxon>
        <taxon>Mollicutes</taxon>
        <taxon>Mycoplasmataceae</taxon>
        <taxon>Mycoplasma</taxon>
    </lineage>
</organism>
<accession>A0A5B7XUV7</accession>
<dbReference type="KEGG" id="mnh:FG904_01525"/>
<reference evidence="1 2" key="1">
    <citation type="submission" date="2019-06" db="EMBL/GenBank/DDBJ databases">
        <title>Mycoplasma sp. 2F1A isolated from ostrich.</title>
        <authorList>
            <person name="Spergser J."/>
        </authorList>
    </citation>
    <scope>NUCLEOTIDE SEQUENCE [LARGE SCALE GENOMIC DNA]</scope>
    <source>
        <strain evidence="1 2">2F1A</strain>
    </source>
</reference>
<evidence type="ECO:0000313" key="2">
    <source>
        <dbReference type="Proteomes" id="UP000305457"/>
    </source>
</evidence>
<evidence type="ECO:0000313" key="1">
    <source>
        <dbReference type="EMBL" id="QCZ36691.1"/>
    </source>
</evidence>
<name>A0A5B7XUV7_9MOLU</name>
<dbReference type="RefSeq" id="WP_139592174.1">
    <property type="nucleotide sequence ID" value="NZ_CP040825.1"/>
</dbReference>
<sequence length="144" mass="17239">MDKSNKWIKIYFQVVEKLLKYHNMPQPLPFDKLKIANYYKNYKLTETYGWKYQRHHIEEIYISGAILQTYKEAYAKGLSIIVTQEQHCLLHYLIVLAQTTIPNNGMLVQVDIAAWDKFVKQQCEIFEVEYVPNWHDYLKSGLEF</sequence>
<dbReference type="Proteomes" id="UP000305457">
    <property type="component" value="Chromosome"/>
</dbReference>
<dbReference type="OrthoDB" id="400066at2"/>